<dbReference type="Proteomes" id="UP000250028">
    <property type="component" value="Unassembled WGS sequence"/>
</dbReference>
<dbReference type="NCBIfam" id="NF040712">
    <property type="entry name" value="SepH"/>
    <property type="match status" value="1"/>
</dbReference>
<feature type="compositionally biased region" description="Basic residues" evidence="1">
    <location>
        <begin position="272"/>
        <end position="285"/>
    </location>
</feature>
<evidence type="ECO:0000313" key="4">
    <source>
        <dbReference type="Proteomes" id="UP000250028"/>
    </source>
</evidence>
<reference evidence="4" key="1">
    <citation type="submission" date="2016-10" db="EMBL/GenBank/DDBJ databases">
        <authorList>
            <person name="Varghese N."/>
            <person name="Submissions S."/>
        </authorList>
    </citation>
    <scope>NUCLEOTIDE SEQUENCE [LARGE SCALE GENOMIC DNA]</scope>
    <source>
        <strain evidence="4">DSM 22951</strain>
    </source>
</reference>
<feature type="domain" description="DUF3071" evidence="2">
    <location>
        <begin position="1"/>
        <end position="162"/>
    </location>
</feature>
<evidence type="ECO:0000313" key="3">
    <source>
        <dbReference type="EMBL" id="SSA33710.1"/>
    </source>
</evidence>
<organism evidence="3 4">
    <name type="scientific">Branchiibius hedensis</name>
    <dbReference type="NCBI Taxonomy" id="672460"/>
    <lineage>
        <taxon>Bacteria</taxon>
        <taxon>Bacillati</taxon>
        <taxon>Actinomycetota</taxon>
        <taxon>Actinomycetes</taxon>
        <taxon>Micrococcales</taxon>
        <taxon>Dermacoccaceae</taxon>
        <taxon>Branchiibius</taxon>
    </lineage>
</organism>
<keyword evidence="4" id="KW-1185">Reference proteome</keyword>
<feature type="compositionally biased region" description="Basic and acidic residues" evidence="1">
    <location>
        <begin position="169"/>
        <end position="180"/>
    </location>
</feature>
<dbReference type="RefSeq" id="WP_146202485.1">
    <property type="nucleotide sequence ID" value="NZ_QGDN01000001.1"/>
</dbReference>
<dbReference type="AlphaFoldDB" id="A0A2Y8ZN20"/>
<sequence length="420" mass="45318">MSELHFTRVSDDGGQLVLSDADGSEYTLALTDELRATLRRTPRPAAQLPELAAPATAKDVQSMLRAGGTVHEVAERTGWEARRVERYEPPIRAERQYVSSLVQGLPTPEGTFAEQVAERLAGRGVDAEELEWDAFRDVTTNAWTVVCAFEAGGRARRAEWAFDPSDRRAVPVDDESRWLSEDDSPTGLIPAARVTAPYDVIADGGLEHATTTPRPRRQSRPAGPFSRTGEAVPEAAAAAPEPTVVQDEDTAPLAATPDPEQGGAPVDLVSAIRRRGANRRGKQSRSRAAAPSEPPAQEEPPTDQDVTQAPGDEVDPVTGTVDLFTQVDDPTPPEQVLTEALAQDDFADAELYDDDTHDDGDAVIDEDVDVDLQQAPTVSGEVIDQDDEAPVVPDRPAAARSGRPSVPSWDDIMFGRRARD</sequence>
<name>A0A2Y8ZN20_9MICO</name>
<feature type="region of interest" description="Disordered" evidence="1">
    <location>
        <begin position="379"/>
        <end position="420"/>
    </location>
</feature>
<dbReference type="OrthoDB" id="5180791at2"/>
<feature type="region of interest" description="Disordered" evidence="1">
    <location>
        <begin position="206"/>
        <end position="332"/>
    </location>
</feature>
<proteinExistence type="predicted"/>
<feature type="compositionally biased region" description="Low complexity" evidence="1">
    <location>
        <begin position="390"/>
        <end position="400"/>
    </location>
</feature>
<dbReference type="Pfam" id="PF11268">
    <property type="entry name" value="DUF3071"/>
    <property type="match status" value="1"/>
</dbReference>
<protein>
    <recommendedName>
        <fullName evidence="2">DUF3071 domain-containing protein</fullName>
    </recommendedName>
</protein>
<feature type="compositionally biased region" description="Low complexity" evidence="1">
    <location>
        <begin position="230"/>
        <end position="245"/>
    </location>
</feature>
<dbReference type="InterPro" id="IPR021421">
    <property type="entry name" value="DUF3071"/>
</dbReference>
<evidence type="ECO:0000256" key="1">
    <source>
        <dbReference type="SAM" id="MobiDB-lite"/>
    </source>
</evidence>
<gene>
    <name evidence="3" type="ORF">SAMN04489750_0996</name>
</gene>
<feature type="region of interest" description="Disordered" evidence="1">
    <location>
        <begin position="169"/>
        <end position="189"/>
    </location>
</feature>
<dbReference type="EMBL" id="UESZ01000001">
    <property type="protein sequence ID" value="SSA33710.1"/>
    <property type="molecule type" value="Genomic_DNA"/>
</dbReference>
<dbReference type="InterPro" id="IPR047682">
    <property type="entry name" value="SepH-like"/>
</dbReference>
<accession>A0A2Y8ZN20</accession>
<evidence type="ECO:0000259" key="2">
    <source>
        <dbReference type="Pfam" id="PF11268"/>
    </source>
</evidence>